<sequence length="354" mass="37239">MVSSFFIYALLASASFVSSHPLSRTRSTATTKRQAQIFALKDYADFQISTGVAGDALARAEAVFKTPLDGVDLSTVSDEDLDNLNTMRGAASKFETTDFNPAIKAATGEEADALQRGKIANKVLKNLGSVMVASIKASEAKAKAAGKDASGFTATITEETTKMNKNAATDKADAGKALATPLKTGAQRVRSVKFTRMVKKRNGVKRQSLMPLRDYADFQISTGTAGDALARAEAVFKAPFDGVNLASVSDEDLDNLNTMRGAASKFETTDFNPAIDAATGEEAASLKRGKIANKVLKNLGSVMVASIKEAKAKAAGEDASEFTAKIEEESKKMNKNAATDKADAGKALATPLGN</sequence>
<dbReference type="Proteomes" id="UP000663826">
    <property type="component" value="Unassembled WGS sequence"/>
</dbReference>
<dbReference type="AlphaFoldDB" id="A0A8H3AET5"/>
<feature type="compositionally biased region" description="Basic and acidic residues" evidence="1">
    <location>
        <begin position="330"/>
        <end position="344"/>
    </location>
</feature>
<evidence type="ECO:0000256" key="1">
    <source>
        <dbReference type="SAM" id="MobiDB-lite"/>
    </source>
</evidence>
<gene>
    <name evidence="3" type="ORF">RDB_LOCUS45315</name>
</gene>
<feature type="chain" id="PRO_5034299473" description="Small secreted protein" evidence="2">
    <location>
        <begin position="20"/>
        <end position="354"/>
    </location>
</feature>
<evidence type="ECO:0000256" key="2">
    <source>
        <dbReference type="SAM" id="SignalP"/>
    </source>
</evidence>
<feature type="region of interest" description="Disordered" evidence="1">
    <location>
        <begin position="330"/>
        <end position="354"/>
    </location>
</feature>
<evidence type="ECO:0000313" key="3">
    <source>
        <dbReference type="EMBL" id="CAE6418061.1"/>
    </source>
</evidence>
<comment type="caution">
    <text evidence="3">The sequence shown here is derived from an EMBL/GenBank/DDBJ whole genome shotgun (WGS) entry which is preliminary data.</text>
</comment>
<proteinExistence type="predicted"/>
<dbReference type="PANTHER" id="PTHR38849:SF1">
    <property type="entry name" value="SMALL SECRETED PROTEIN"/>
    <property type="match status" value="1"/>
</dbReference>
<dbReference type="PANTHER" id="PTHR38849">
    <property type="entry name" value="SMALL SECRETED PROTEIN"/>
    <property type="match status" value="1"/>
</dbReference>
<accession>A0A8H3AET5</accession>
<reference evidence="3" key="1">
    <citation type="submission" date="2021-01" db="EMBL/GenBank/DDBJ databases">
        <authorList>
            <person name="Kaushik A."/>
        </authorList>
    </citation>
    <scope>NUCLEOTIDE SEQUENCE</scope>
    <source>
        <strain evidence="3">AG1-1B</strain>
    </source>
</reference>
<evidence type="ECO:0000313" key="4">
    <source>
        <dbReference type="Proteomes" id="UP000663826"/>
    </source>
</evidence>
<keyword evidence="2" id="KW-0732">Signal</keyword>
<name>A0A8H3AET5_9AGAM</name>
<dbReference type="EMBL" id="CAJMWQ010000975">
    <property type="protein sequence ID" value="CAE6418061.1"/>
    <property type="molecule type" value="Genomic_DNA"/>
</dbReference>
<organism evidence="3 4">
    <name type="scientific">Rhizoctonia solani</name>
    <dbReference type="NCBI Taxonomy" id="456999"/>
    <lineage>
        <taxon>Eukaryota</taxon>
        <taxon>Fungi</taxon>
        <taxon>Dikarya</taxon>
        <taxon>Basidiomycota</taxon>
        <taxon>Agaricomycotina</taxon>
        <taxon>Agaricomycetes</taxon>
        <taxon>Cantharellales</taxon>
        <taxon>Ceratobasidiaceae</taxon>
        <taxon>Rhizoctonia</taxon>
    </lineage>
</organism>
<evidence type="ECO:0008006" key="5">
    <source>
        <dbReference type="Google" id="ProtNLM"/>
    </source>
</evidence>
<protein>
    <recommendedName>
        <fullName evidence="5">Small secreted protein</fullName>
    </recommendedName>
</protein>
<feature type="signal peptide" evidence="2">
    <location>
        <begin position="1"/>
        <end position="19"/>
    </location>
</feature>